<dbReference type="InterPro" id="IPR008258">
    <property type="entry name" value="Transglycosylase_SLT_dom_1"/>
</dbReference>
<dbReference type="Proteomes" id="UP001176471">
    <property type="component" value="Unassembled WGS sequence"/>
</dbReference>
<keyword evidence="6" id="KW-0456">Lyase</keyword>
<dbReference type="EMBL" id="JAUQOM010000019">
    <property type="protein sequence ID" value="MDO7837262.1"/>
    <property type="molecule type" value="Genomic_DNA"/>
</dbReference>
<gene>
    <name evidence="6" type="ORF">Q4610_19635</name>
</gene>
<dbReference type="GO" id="GO:0016829">
    <property type="term" value="F:lyase activity"/>
    <property type="evidence" value="ECO:0007669"/>
    <property type="project" value="UniProtKB-KW"/>
</dbReference>
<dbReference type="EC" id="4.2.2.n1" evidence="6"/>
<dbReference type="Pfam" id="PF01464">
    <property type="entry name" value="SLT"/>
    <property type="match status" value="1"/>
</dbReference>
<dbReference type="Gene3D" id="1.10.530.10">
    <property type="match status" value="1"/>
</dbReference>
<organism evidence="6 7">
    <name type="scientific">Sphingobium cyanobacteriorum</name>
    <dbReference type="NCBI Taxonomy" id="3063954"/>
    <lineage>
        <taxon>Bacteria</taxon>
        <taxon>Pseudomonadati</taxon>
        <taxon>Pseudomonadota</taxon>
        <taxon>Alphaproteobacteria</taxon>
        <taxon>Sphingomonadales</taxon>
        <taxon>Sphingomonadaceae</taxon>
        <taxon>Sphingobium</taxon>
    </lineage>
</organism>
<keyword evidence="7" id="KW-1185">Reference proteome</keyword>
<dbReference type="PANTHER" id="PTHR37423">
    <property type="entry name" value="SOLUBLE LYTIC MUREIN TRANSGLYCOSYLASE-RELATED"/>
    <property type="match status" value="1"/>
</dbReference>
<feature type="region of interest" description="Disordered" evidence="3">
    <location>
        <begin position="38"/>
        <end position="66"/>
    </location>
</feature>
<dbReference type="CDD" id="cd00254">
    <property type="entry name" value="LT-like"/>
    <property type="match status" value="1"/>
</dbReference>
<comment type="caution">
    <text evidence="6">The sequence shown here is derived from an EMBL/GenBank/DDBJ whole genome shotgun (WGS) entry which is preliminary data.</text>
</comment>
<protein>
    <submittedName>
        <fullName evidence="6">Lytic transglycosylase domain-containing protein</fullName>
        <ecNumber evidence="6">4.2.2.n1</ecNumber>
    </submittedName>
</protein>
<feature type="signal peptide" evidence="4">
    <location>
        <begin position="1"/>
        <end position="21"/>
    </location>
</feature>
<comment type="similarity">
    <text evidence="2">Belongs to the virb1 family.</text>
</comment>
<evidence type="ECO:0000256" key="3">
    <source>
        <dbReference type="SAM" id="MobiDB-lite"/>
    </source>
</evidence>
<feature type="domain" description="Transglycosylase SLT" evidence="5">
    <location>
        <begin position="188"/>
        <end position="278"/>
    </location>
</feature>
<proteinExistence type="inferred from homology"/>
<evidence type="ECO:0000313" key="6">
    <source>
        <dbReference type="EMBL" id="MDO7837262.1"/>
    </source>
</evidence>
<keyword evidence="4" id="KW-0732">Signal</keyword>
<dbReference type="RefSeq" id="WP_304537562.1">
    <property type="nucleotide sequence ID" value="NZ_JAUQOM010000019.1"/>
</dbReference>
<accession>A0ABT8ZSS3</accession>
<name>A0ABT8ZSS3_9SPHN</name>
<dbReference type="InterPro" id="IPR023346">
    <property type="entry name" value="Lysozyme-like_dom_sf"/>
</dbReference>
<evidence type="ECO:0000256" key="4">
    <source>
        <dbReference type="SAM" id="SignalP"/>
    </source>
</evidence>
<evidence type="ECO:0000256" key="2">
    <source>
        <dbReference type="ARBA" id="ARBA00009387"/>
    </source>
</evidence>
<evidence type="ECO:0000256" key="1">
    <source>
        <dbReference type="ARBA" id="ARBA00007734"/>
    </source>
</evidence>
<dbReference type="PANTHER" id="PTHR37423:SF2">
    <property type="entry name" value="MEMBRANE-BOUND LYTIC MUREIN TRANSGLYCOSYLASE C"/>
    <property type="match status" value="1"/>
</dbReference>
<comment type="similarity">
    <text evidence="1">Belongs to the transglycosylase Slt family.</text>
</comment>
<evidence type="ECO:0000259" key="5">
    <source>
        <dbReference type="Pfam" id="PF01464"/>
    </source>
</evidence>
<reference evidence="6" key="1">
    <citation type="submission" date="2023-07" db="EMBL/GenBank/DDBJ databases">
        <title>Bacterial whole genome sequence for Sphingobium sp. HBC34.</title>
        <authorList>
            <person name="Le V."/>
            <person name="Ko S.-R."/>
            <person name="Ahn C.-Y."/>
            <person name="Oh H.-M."/>
        </authorList>
    </citation>
    <scope>NUCLEOTIDE SEQUENCE</scope>
    <source>
        <strain evidence="6">HBC34</strain>
    </source>
</reference>
<dbReference type="SUPFAM" id="SSF53955">
    <property type="entry name" value="Lysozyme-like"/>
    <property type="match status" value="1"/>
</dbReference>
<feature type="compositionally biased region" description="Low complexity" evidence="3">
    <location>
        <begin position="38"/>
        <end position="52"/>
    </location>
</feature>
<sequence length="332" mass="34971">MRAYFLAGAALISGITAAAGARPTRAVRTVQLISMSASPAPSSESVPVGPSEQLPAETGGAASVDTPPLPEAFRVHDLSRQWVAYQMANSFAPQSAAAPASNVGSGAGEDPFAAVGVAQPGVPAFGASVGVSPASTISVPLWMRGGQVFASAANSYVPGCVPTDYRPSGILRPDGEFRRRGYYTMMSNIACQYGIPVGLFDAMIIRESRYNASIYSPKNAFGLTQLMPDTAAGLGVNRYDVEQNLRGGARYLRQQLDKFGQYHLALAAYNAGPGRVRNGRVPRIVETQDYVSNILLNWSRLSGMSRVTTIQTPGASVAVPPTFSRAAMVSSF</sequence>
<feature type="chain" id="PRO_5045687118" evidence="4">
    <location>
        <begin position="22"/>
        <end position="332"/>
    </location>
</feature>
<evidence type="ECO:0000313" key="7">
    <source>
        <dbReference type="Proteomes" id="UP001176471"/>
    </source>
</evidence>